<organism evidence="3 4">
    <name type="scientific">Actinidia chinensis var. chinensis</name>
    <name type="common">Chinese soft-hair kiwi</name>
    <dbReference type="NCBI Taxonomy" id="1590841"/>
    <lineage>
        <taxon>Eukaryota</taxon>
        <taxon>Viridiplantae</taxon>
        <taxon>Streptophyta</taxon>
        <taxon>Embryophyta</taxon>
        <taxon>Tracheophyta</taxon>
        <taxon>Spermatophyta</taxon>
        <taxon>Magnoliopsida</taxon>
        <taxon>eudicotyledons</taxon>
        <taxon>Gunneridae</taxon>
        <taxon>Pentapetalae</taxon>
        <taxon>asterids</taxon>
        <taxon>Ericales</taxon>
        <taxon>Actinidiaceae</taxon>
        <taxon>Actinidia</taxon>
    </lineage>
</organism>
<dbReference type="OMA" id="NWDSQFL"/>
<dbReference type="PANTHER" id="PTHR34059">
    <property type="entry name" value="EXPRESSED PROTEIN"/>
    <property type="match status" value="1"/>
</dbReference>
<evidence type="ECO:0000256" key="2">
    <source>
        <dbReference type="SAM" id="Phobius"/>
    </source>
</evidence>
<proteinExistence type="predicted"/>
<evidence type="ECO:0000256" key="1">
    <source>
        <dbReference type="SAM" id="MobiDB-lite"/>
    </source>
</evidence>
<dbReference type="InterPro" id="IPR008480">
    <property type="entry name" value="DUF761_pln"/>
</dbReference>
<keyword evidence="2" id="KW-0812">Transmembrane</keyword>
<dbReference type="InParanoid" id="A0A2R6RCU4"/>
<evidence type="ECO:0000313" key="3">
    <source>
        <dbReference type="EMBL" id="PSS26387.1"/>
    </source>
</evidence>
<feature type="region of interest" description="Disordered" evidence="1">
    <location>
        <begin position="175"/>
        <end position="213"/>
    </location>
</feature>
<evidence type="ECO:0000313" key="4">
    <source>
        <dbReference type="Proteomes" id="UP000241394"/>
    </source>
</evidence>
<feature type="compositionally biased region" description="Basic and acidic residues" evidence="1">
    <location>
        <begin position="190"/>
        <end position="213"/>
    </location>
</feature>
<feature type="compositionally biased region" description="Basic and acidic residues" evidence="1">
    <location>
        <begin position="415"/>
        <end position="426"/>
    </location>
</feature>
<name>A0A2R6RCU4_ACTCC</name>
<dbReference type="PANTHER" id="PTHR34059:SF6">
    <property type="entry name" value="DUF4408 DOMAIN-CONTAINING PROTEIN"/>
    <property type="match status" value="1"/>
</dbReference>
<protein>
    <submittedName>
        <fullName evidence="3">Futsch light chain LC(F) like</fullName>
    </submittedName>
</protein>
<feature type="transmembrane region" description="Helical" evidence="2">
    <location>
        <begin position="31"/>
        <end position="51"/>
    </location>
</feature>
<reference evidence="4" key="2">
    <citation type="journal article" date="2018" name="BMC Genomics">
        <title>A manually annotated Actinidia chinensis var. chinensis (kiwifruit) genome highlights the challenges associated with draft genomes and gene prediction in plants.</title>
        <authorList>
            <person name="Pilkington S.M."/>
            <person name="Crowhurst R."/>
            <person name="Hilario E."/>
            <person name="Nardozza S."/>
            <person name="Fraser L."/>
            <person name="Peng Y."/>
            <person name="Gunaseelan K."/>
            <person name="Simpson R."/>
            <person name="Tahir J."/>
            <person name="Deroles S.C."/>
            <person name="Templeton K."/>
            <person name="Luo Z."/>
            <person name="Davy M."/>
            <person name="Cheng C."/>
            <person name="McNeilage M."/>
            <person name="Scaglione D."/>
            <person name="Liu Y."/>
            <person name="Zhang Q."/>
            <person name="Datson P."/>
            <person name="De Silva N."/>
            <person name="Gardiner S.E."/>
            <person name="Bassett H."/>
            <person name="Chagne D."/>
            <person name="McCallum J."/>
            <person name="Dzierzon H."/>
            <person name="Deng C."/>
            <person name="Wang Y.Y."/>
            <person name="Barron L."/>
            <person name="Manako K."/>
            <person name="Bowen J."/>
            <person name="Foster T.M."/>
            <person name="Erridge Z.A."/>
            <person name="Tiffin H."/>
            <person name="Waite C.N."/>
            <person name="Davies K.M."/>
            <person name="Grierson E.P."/>
            <person name="Laing W.A."/>
            <person name="Kirk R."/>
            <person name="Chen X."/>
            <person name="Wood M."/>
            <person name="Montefiori M."/>
            <person name="Brummell D.A."/>
            <person name="Schwinn K.E."/>
            <person name="Catanach A."/>
            <person name="Fullerton C."/>
            <person name="Li D."/>
            <person name="Meiyalaghan S."/>
            <person name="Nieuwenhuizen N."/>
            <person name="Read N."/>
            <person name="Prakash R."/>
            <person name="Hunter D."/>
            <person name="Zhang H."/>
            <person name="McKenzie M."/>
            <person name="Knabel M."/>
            <person name="Harris A."/>
            <person name="Allan A.C."/>
            <person name="Gleave A."/>
            <person name="Chen A."/>
            <person name="Janssen B.J."/>
            <person name="Plunkett B."/>
            <person name="Ampomah-Dwamena C."/>
            <person name="Voogd C."/>
            <person name="Leif D."/>
            <person name="Lafferty D."/>
            <person name="Souleyre E.J.F."/>
            <person name="Varkonyi-Gasic E."/>
            <person name="Gambi F."/>
            <person name="Hanley J."/>
            <person name="Yao J.L."/>
            <person name="Cheung J."/>
            <person name="David K.M."/>
            <person name="Warren B."/>
            <person name="Marsh K."/>
            <person name="Snowden K.C."/>
            <person name="Lin-Wang K."/>
            <person name="Brian L."/>
            <person name="Martinez-Sanchez M."/>
            <person name="Wang M."/>
            <person name="Ileperuma N."/>
            <person name="Macnee N."/>
            <person name="Campin R."/>
            <person name="McAtee P."/>
            <person name="Drummond R.S.M."/>
            <person name="Espley R.V."/>
            <person name="Ireland H.S."/>
            <person name="Wu R."/>
            <person name="Atkinson R.G."/>
            <person name="Karunairetnam S."/>
            <person name="Bulley S."/>
            <person name="Chunkath S."/>
            <person name="Hanley Z."/>
            <person name="Storey R."/>
            <person name="Thrimawithana A.H."/>
            <person name="Thomson S."/>
            <person name="David C."/>
            <person name="Testolin R."/>
            <person name="Huang H."/>
            <person name="Hellens R.P."/>
            <person name="Schaffer R.J."/>
        </authorList>
    </citation>
    <scope>NUCLEOTIDE SEQUENCE [LARGE SCALE GENOMIC DNA]</scope>
    <source>
        <strain evidence="4">cv. Red5</strain>
    </source>
</reference>
<dbReference type="Proteomes" id="UP000241394">
    <property type="component" value="Chromosome LG7"/>
</dbReference>
<keyword evidence="2" id="KW-0472">Membrane</keyword>
<dbReference type="EMBL" id="NKQK01000007">
    <property type="protein sequence ID" value="PSS26387.1"/>
    <property type="molecule type" value="Genomic_DNA"/>
</dbReference>
<accession>A0A2R6RCU4</accession>
<keyword evidence="2" id="KW-1133">Transmembrane helix</keyword>
<reference evidence="3 4" key="1">
    <citation type="submission" date="2017-07" db="EMBL/GenBank/DDBJ databases">
        <title>An improved, manually edited Actinidia chinensis var. chinensis (kiwifruit) genome highlights the challenges associated with draft genomes and gene prediction in plants.</title>
        <authorList>
            <person name="Pilkington S."/>
            <person name="Crowhurst R."/>
            <person name="Hilario E."/>
            <person name="Nardozza S."/>
            <person name="Fraser L."/>
            <person name="Peng Y."/>
            <person name="Gunaseelan K."/>
            <person name="Simpson R."/>
            <person name="Tahir J."/>
            <person name="Deroles S."/>
            <person name="Templeton K."/>
            <person name="Luo Z."/>
            <person name="Davy M."/>
            <person name="Cheng C."/>
            <person name="Mcneilage M."/>
            <person name="Scaglione D."/>
            <person name="Liu Y."/>
            <person name="Zhang Q."/>
            <person name="Datson P."/>
            <person name="De Silva N."/>
            <person name="Gardiner S."/>
            <person name="Bassett H."/>
            <person name="Chagne D."/>
            <person name="Mccallum J."/>
            <person name="Dzierzon H."/>
            <person name="Deng C."/>
            <person name="Wang Y.-Y."/>
            <person name="Barron N."/>
            <person name="Manako K."/>
            <person name="Bowen J."/>
            <person name="Foster T."/>
            <person name="Erridge Z."/>
            <person name="Tiffin H."/>
            <person name="Waite C."/>
            <person name="Davies K."/>
            <person name="Grierson E."/>
            <person name="Laing W."/>
            <person name="Kirk R."/>
            <person name="Chen X."/>
            <person name="Wood M."/>
            <person name="Montefiori M."/>
            <person name="Brummell D."/>
            <person name="Schwinn K."/>
            <person name="Catanach A."/>
            <person name="Fullerton C."/>
            <person name="Li D."/>
            <person name="Meiyalaghan S."/>
            <person name="Nieuwenhuizen N."/>
            <person name="Read N."/>
            <person name="Prakash R."/>
            <person name="Hunter D."/>
            <person name="Zhang H."/>
            <person name="Mckenzie M."/>
            <person name="Knabel M."/>
            <person name="Harris A."/>
            <person name="Allan A."/>
            <person name="Chen A."/>
            <person name="Janssen B."/>
            <person name="Plunkett B."/>
            <person name="Dwamena C."/>
            <person name="Voogd C."/>
            <person name="Leif D."/>
            <person name="Lafferty D."/>
            <person name="Souleyre E."/>
            <person name="Varkonyi-Gasic E."/>
            <person name="Gambi F."/>
            <person name="Hanley J."/>
            <person name="Yao J.-L."/>
            <person name="Cheung J."/>
            <person name="David K."/>
            <person name="Warren B."/>
            <person name="Marsh K."/>
            <person name="Snowden K."/>
            <person name="Lin-Wang K."/>
            <person name="Brian L."/>
            <person name="Martinez-Sanchez M."/>
            <person name="Wang M."/>
            <person name="Ileperuma N."/>
            <person name="Macnee N."/>
            <person name="Campin R."/>
            <person name="Mcatee P."/>
            <person name="Drummond R."/>
            <person name="Espley R."/>
            <person name="Ireland H."/>
            <person name="Wu R."/>
            <person name="Atkinson R."/>
            <person name="Karunairetnam S."/>
            <person name="Bulley S."/>
            <person name="Chunkath S."/>
            <person name="Hanley Z."/>
            <person name="Storey R."/>
            <person name="Thrimawithana A."/>
            <person name="Thomson S."/>
            <person name="David C."/>
            <person name="Testolin R."/>
        </authorList>
    </citation>
    <scope>NUCLEOTIDE SEQUENCE [LARGE SCALE GENOMIC DNA]</scope>
    <source>
        <strain evidence="4">cv. Red5</strain>
        <tissue evidence="3">Young leaf</tissue>
    </source>
</reference>
<feature type="compositionally biased region" description="Basic and acidic residues" evidence="1">
    <location>
        <begin position="392"/>
        <end position="403"/>
    </location>
</feature>
<comment type="caution">
    <text evidence="3">The sequence shown here is derived from an EMBL/GenBank/DDBJ whole genome shotgun (WGS) entry which is preliminary data.</text>
</comment>
<feature type="region of interest" description="Disordered" evidence="1">
    <location>
        <begin position="390"/>
        <end position="446"/>
    </location>
</feature>
<dbReference type="STRING" id="1590841.A0A2R6RCU4"/>
<sequence>MAEPEDSFKKNHLLPSPGLKSPIRPNPRKSYSVFLCKSLFFTLILVAIPLFPSQAPEFINQTVLTKLWELLHLLFIGIAVSYGLFGRKKSGTENEVETQSKSVEIQSKSDNLQTYLSGFLHFPSVFEDGSENPYEFDEKRQIQTWNSQYFQGEPMVFVSRENCVLEDLGKPKSVMDHKPLSLPIRSLRSKTTDRDAPESVKRNESTSDSDKIKNGKFRGLIPINLEEKFKETVSIPSPVPWGSESRRMEVRENMNSTSKSHSHYKHISNGESEFDYLKSEAFWSPIFSQTSSKPSQEIRDSKMEDVERGKSSCRSALKLRNRFSIGSFSEMKCDGNLKEFSRSMRDDPLGVDSRKIEVKVKSLRRGKSVRTIRVSENLVFKGRAMGETCSNHVEDSEGRTNHDEFDDFSLNESSKLSEQKNEKVQDFADSNGVEDKKDSESESEKFELNEEVDAFEVDKKAGEFIAKFRERIRLQKIAANKGFSGW</sequence>
<dbReference type="Pfam" id="PF05553">
    <property type="entry name" value="DUF761"/>
    <property type="match status" value="1"/>
</dbReference>
<gene>
    <name evidence="3" type="ORF">CEY00_Acc07682</name>
</gene>
<dbReference type="Gramene" id="PSS26387">
    <property type="protein sequence ID" value="PSS26387"/>
    <property type="gene ID" value="CEY00_Acc07682"/>
</dbReference>
<feature type="compositionally biased region" description="Basic and acidic residues" evidence="1">
    <location>
        <begin position="433"/>
        <end position="446"/>
    </location>
</feature>
<keyword evidence="4" id="KW-1185">Reference proteome</keyword>
<dbReference type="OrthoDB" id="1080706at2759"/>
<feature type="region of interest" description="Disordered" evidence="1">
    <location>
        <begin position="1"/>
        <end position="21"/>
    </location>
</feature>
<dbReference type="AlphaFoldDB" id="A0A2R6RCU4"/>
<feature type="transmembrane region" description="Helical" evidence="2">
    <location>
        <begin position="63"/>
        <end position="85"/>
    </location>
</feature>